<feature type="region of interest" description="Disordered" evidence="1">
    <location>
        <begin position="1"/>
        <end position="60"/>
    </location>
</feature>
<dbReference type="EMBL" id="BKCJ010005796">
    <property type="protein sequence ID" value="GEU68683.1"/>
    <property type="molecule type" value="Genomic_DNA"/>
</dbReference>
<comment type="caution">
    <text evidence="2">The sequence shown here is derived from an EMBL/GenBank/DDBJ whole genome shotgun (WGS) entry which is preliminary data.</text>
</comment>
<feature type="compositionally biased region" description="Basic and acidic residues" evidence="1">
    <location>
        <begin position="7"/>
        <end position="23"/>
    </location>
</feature>
<accession>A0A6L2M3W7</accession>
<reference evidence="2" key="1">
    <citation type="journal article" date="2019" name="Sci. Rep.">
        <title>Draft genome of Tanacetum cinerariifolium, the natural source of mosquito coil.</title>
        <authorList>
            <person name="Yamashiro T."/>
            <person name="Shiraishi A."/>
            <person name="Satake H."/>
            <person name="Nakayama K."/>
        </authorList>
    </citation>
    <scope>NUCLEOTIDE SEQUENCE</scope>
</reference>
<protein>
    <submittedName>
        <fullName evidence="2">Uncharacterized protein</fullName>
    </submittedName>
</protein>
<feature type="compositionally biased region" description="Basic and acidic residues" evidence="1">
    <location>
        <begin position="46"/>
        <end position="60"/>
    </location>
</feature>
<organism evidence="2">
    <name type="scientific">Tanacetum cinerariifolium</name>
    <name type="common">Dalmatian daisy</name>
    <name type="synonym">Chrysanthemum cinerariifolium</name>
    <dbReference type="NCBI Taxonomy" id="118510"/>
    <lineage>
        <taxon>Eukaryota</taxon>
        <taxon>Viridiplantae</taxon>
        <taxon>Streptophyta</taxon>
        <taxon>Embryophyta</taxon>
        <taxon>Tracheophyta</taxon>
        <taxon>Spermatophyta</taxon>
        <taxon>Magnoliopsida</taxon>
        <taxon>eudicotyledons</taxon>
        <taxon>Gunneridae</taxon>
        <taxon>Pentapetalae</taxon>
        <taxon>asterids</taxon>
        <taxon>campanulids</taxon>
        <taxon>Asterales</taxon>
        <taxon>Asteraceae</taxon>
        <taxon>Asteroideae</taxon>
        <taxon>Anthemideae</taxon>
        <taxon>Anthemidinae</taxon>
        <taxon>Tanacetum</taxon>
    </lineage>
</organism>
<name>A0A6L2M3W7_TANCI</name>
<sequence>MKRRRTGKDAGSSKDPRSKEKRSTSSSKEASKSRHTSSGKSINSEEPSHNVEDISKHQDQEYVMGKQTYNPMIGRLLKPTGLRNLKDLPLLILTGNNPENKPYPFNLRKPLPLIQDRRGRQIIPKYYFINKDLEYLQGGDSSRSYSTSVTKTKAASDDLKWIKDMVYDLWCPSVVKYDQYALYGILQWGPKRQSFYYYASNLTSSKDVYSGRRIIVVTRLKIQRKYDYGYIEEIEVFRDNQQIYTFKEGDFLRLRL</sequence>
<gene>
    <name evidence="2" type="ORF">Tci_040661</name>
</gene>
<proteinExistence type="predicted"/>
<evidence type="ECO:0000313" key="2">
    <source>
        <dbReference type="EMBL" id="GEU68683.1"/>
    </source>
</evidence>
<dbReference type="AlphaFoldDB" id="A0A6L2M3W7"/>
<evidence type="ECO:0000256" key="1">
    <source>
        <dbReference type="SAM" id="MobiDB-lite"/>
    </source>
</evidence>